<reference evidence="4" key="1">
    <citation type="submission" date="2014-03" db="EMBL/GenBank/DDBJ databases">
        <title>The whipworm genome and dual-species transcriptomics of an intimate host-pathogen interaction.</title>
        <authorList>
            <person name="Foth B.J."/>
            <person name="Tsai I.J."/>
            <person name="Reid A.J."/>
            <person name="Bancroft A.J."/>
            <person name="Nichol S."/>
            <person name="Tracey A."/>
            <person name="Holroyd N."/>
            <person name="Cotton J.A."/>
            <person name="Stanley E.J."/>
            <person name="Zarowiecki M."/>
            <person name="Liu J.Z."/>
            <person name="Huckvale T."/>
            <person name="Cooper P.J."/>
            <person name="Grencis R.K."/>
            <person name="Berriman M."/>
        </authorList>
    </citation>
    <scope>NUCLEOTIDE SEQUENCE [LARGE SCALE GENOMIC DNA]</scope>
    <source>
        <strain evidence="4">Edinburgh</strain>
    </source>
</reference>
<proteinExistence type="inferred from homology"/>
<name>A0A5S6Q9C1_TRIMR</name>
<dbReference type="Gene3D" id="3.10.390.10">
    <property type="entry name" value="SAND domain-like"/>
    <property type="match status" value="1"/>
</dbReference>
<evidence type="ECO:0000256" key="1">
    <source>
        <dbReference type="ARBA" id="ARBA00009513"/>
    </source>
</evidence>
<dbReference type="SMART" id="SM01046">
    <property type="entry name" value="c-SKI_SMAD_bind"/>
    <property type="match status" value="1"/>
</dbReference>
<evidence type="ECO:0000313" key="4">
    <source>
        <dbReference type="Proteomes" id="UP000046395"/>
    </source>
</evidence>
<dbReference type="InterPro" id="IPR037000">
    <property type="entry name" value="Ski_DNA-bd_sf"/>
</dbReference>
<evidence type="ECO:0000313" key="6">
    <source>
        <dbReference type="WBParaSite" id="TMUE_1000003557.2"/>
    </source>
</evidence>
<dbReference type="WBParaSite" id="TMUE_1000003557.1">
    <property type="protein sequence ID" value="TMUE_1000003557.1"/>
    <property type="gene ID" value="WBGene00289356"/>
</dbReference>
<dbReference type="Pfam" id="PF02437">
    <property type="entry name" value="Ski_Sno_DHD"/>
    <property type="match status" value="1"/>
</dbReference>
<dbReference type="GO" id="GO:0005737">
    <property type="term" value="C:cytoplasm"/>
    <property type="evidence" value="ECO:0007669"/>
    <property type="project" value="TreeGrafter"/>
</dbReference>
<dbReference type="WBParaSite" id="TMUE_1000003557.2">
    <property type="protein sequence ID" value="TMUE_1000003557.2"/>
    <property type="gene ID" value="WBGene00289356"/>
</dbReference>
<comment type="similarity">
    <text evidence="1">Belongs to the SKI family.</text>
</comment>
<dbReference type="CDD" id="cd21079">
    <property type="entry name" value="DHD_Ski_Sno"/>
    <property type="match status" value="1"/>
</dbReference>
<feature type="region of interest" description="Disordered" evidence="2">
    <location>
        <begin position="319"/>
        <end position="340"/>
    </location>
</feature>
<dbReference type="InterPro" id="IPR010919">
    <property type="entry name" value="SAND-like_dom_sf"/>
</dbReference>
<dbReference type="InterPro" id="IPR023216">
    <property type="entry name" value="Tscrpt_reg_SKI_SnoN"/>
</dbReference>
<dbReference type="PANTHER" id="PTHR10005">
    <property type="entry name" value="SKI ONCOGENE-RELATED"/>
    <property type="match status" value="1"/>
</dbReference>
<dbReference type="InterPro" id="IPR014890">
    <property type="entry name" value="c-SKI_SMAD4-bd_dom"/>
</dbReference>
<dbReference type="SUPFAM" id="SSF46955">
    <property type="entry name" value="Putative DNA-binding domain"/>
    <property type="match status" value="1"/>
</dbReference>
<dbReference type="PANTHER" id="PTHR10005:SF25">
    <property type="entry name" value="SNO ONCOGENE, ISOFORM B"/>
    <property type="match status" value="1"/>
</dbReference>
<dbReference type="AlphaFoldDB" id="A0A5S6Q9C1"/>
<dbReference type="WBParaSite" id="TMUE_1000003557.3">
    <property type="protein sequence ID" value="TMUE_1000003557.3"/>
    <property type="gene ID" value="WBGene00289356"/>
</dbReference>
<dbReference type="GO" id="GO:0046332">
    <property type="term" value="F:SMAD binding"/>
    <property type="evidence" value="ECO:0007669"/>
    <property type="project" value="InterPro"/>
</dbReference>
<dbReference type="Pfam" id="PF08782">
    <property type="entry name" value="c-SKI_SMAD_bind"/>
    <property type="match status" value="1"/>
</dbReference>
<keyword evidence="4" id="KW-1185">Reference proteome</keyword>
<organism evidence="4 5">
    <name type="scientific">Trichuris muris</name>
    <name type="common">Mouse whipworm</name>
    <dbReference type="NCBI Taxonomy" id="70415"/>
    <lineage>
        <taxon>Eukaryota</taxon>
        <taxon>Metazoa</taxon>
        <taxon>Ecdysozoa</taxon>
        <taxon>Nematoda</taxon>
        <taxon>Enoplea</taxon>
        <taxon>Dorylaimia</taxon>
        <taxon>Trichinellida</taxon>
        <taxon>Trichuridae</taxon>
        <taxon>Trichuris</taxon>
    </lineage>
</organism>
<reference evidence="5" key="2">
    <citation type="submission" date="2019-12" db="UniProtKB">
        <authorList>
            <consortium name="WormBaseParasite"/>
        </authorList>
    </citation>
    <scope>IDENTIFICATION</scope>
</reference>
<evidence type="ECO:0000259" key="3">
    <source>
        <dbReference type="SMART" id="SM01046"/>
    </source>
</evidence>
<dbReference type="InterPro" id="IPR009061">
    <property type="entry name" value="DNA-bd_dom_put_sf"/>
</dbReference>
<protein>
    <submittedName>
        <fullName evidence="5 6">C-SKI_SMAD_bind domain-containing protein</fullName>
    </submittedName>
</protein>
<dbReference type="GO" id="GO:0000981">
    <property type="term" value="F:DNA-binding transcription factor activity, RNA polymerase II-specific"/>
    <property type="evidence" value="ECO:0007669"/>
    <property type="project" value="TreeGrafter"/>
</dbReference>
<dbReference type="SUPFAM" id="SSF63763">
    <property type="entry name" value="SAND domain-like"/>
    <property type="match status" value="1"/>
</dbReference>
<dbReference type="GO" id="GO:0005634">
    <property type="term" value="C:nucleus"/>
    <property type="evidence" value="ECO:0007669"/>
    <property type="project" value="TreeGrafter"/>
</dbReference>
<dbReference type="GO" id="GO:0030514">
    <property type="term" value="P:negative regulation of BMP signaling pathway"/>
    <property type="evidence" value="ECO:0007669"/>
    <property type="project" value="TreeGrafter"/>
</dbReference>
<dbReference type="GO" id="GO:0000978">
    <property type="term" value="F:RNA polymerase II cis-regulatory region sequence-specific DNA binding"/>
    <property type="evidence" value="ECO:0007669"/>
    <property type="project" value="TreeGrafter"/>
</dbReference>
<dbReference type="GO" id="GO:0005667">
    <property type="term" value="C:transcription regulator complex"/>
    <property type="evidence" value="ECO:0007669"/>
    <property type="project" value="TreeGrafter"/>
</dbReference>
<accession>A0A5S6Q9C1</accession>
<evidence type="ECO:0000313" key="5">
    <source>
        <dbReference type="WBParaSite" id="TMUE_1000003557.1"/>
    </source>
</evidence>
<sequence length="563" mass="62871">MIKNETGRLVQLLKRFHGGQAASLDPVTAAASSMTVNDSNEDGSLTARAISDRLTSCHHQEQSPRSLADDALLMDLYRVQRVFPVKPTPVLVPRDSGLPLQCEQTLFEGEWIACFVIGGEKRLCLTQFMHSRSLRRFSFSDINKTCAYLNIHCPPCSREQMDALKLLNVLPVTFTNSALITKTDAVRLYGFLCLQSKALLLEKRKADVSTSLEGLSGKNGAHSFIPVEHDCFGGCRGRFYRHLYNKPTAECVECDHCGELLSAKAFVSHSHCNFERHVCHWGFDSDNWPSYVHLPLEQQGNTLHAYAMEQLKSLVEETDEQNTLKRRSTGIPQESSQKRFRQGTLGMDPEAMRNSVDSLVAMAPSLYYDTVLLKAYASALITNQNLMRSHEDDWGIFAKGEHTAARSGPSAFTGNCLAVRNGVLPNRSADACENGRESVTTEVFSKESVNGQSKSLKRKHCSYSEERSNSVNSSEQCSVSSAKPPKDKDSLESLLKRYVSDPVGIRKISAKLFECLNEAETRLRCLEIQNRVLLEELFQIESRKQLPNGGLLPMAMLFNKAYL</sequence>
<dbReference type="STRING" id="70415.A0A5S6Q9C1"/>
<dbReference type="InterPro" id="IPR003380">
    <property type="entry name" value="SKI/SNO/DAC"/>
</dbReference>
<dbReference type="Gene3D" id="3.10.260.20">
    <property type="entry name" value="Ski"/>
    <property type="match status" value="1"/>
</dbReference>
<dbReference type="Proteomes" id="UP000046395">
    <property type="component" value="Unassembled WGS sequence"/>
</dbReference>
<feature type="domain" description="c-SKI SMAD4-binding" evidence="3">
    <location>
        <begin position="223"/>
        <end position="316"/>
    </location>
</feature>
<evidence type="ECO:0000256" key="2">
    <source>
        <dbReference type="SAM" id="MobiDB-lite"/>
    </source>
</evidence>